<evidence type="ECO:0000313" key="1">
    <source>
        <dbReference type="EMBL" id="KAK2095787.1"/>
    </source>
</evidence>
<name>A0ABQ9UFB6_SAGOE</name>
<evidence type="ECO:0000313" key="2">
    <source>
        <dbReference type="Proteomes" id="UP001266305"/>
    </source>
</evidence>
<sequence>EDMGLGLENIMTCKLETLWKYREHYPVQLQPVRPPGGDFTLQGELALGHPRSRGEQLLLYNMSKVTVESEELDVQV</sequence>
<dbReference type="EMBL" id="JASSZA010000013">
    <property type="protein sequence ID" value="KAK2095787.1"/>
    <property type="molecule type" value="Genomic_DNA"/>
</dbReference>
<accession>A0ABQ9UFB6</accession>
<reference evidence="1 2" key="1">
    <citation type="submission" date="2023-05" db="EMBL/GenBank/DDBJ databases">
        <title>B98-5 Cell Line De Novo Hybrid Assembly: An Optical Mapping Approach.</title>
        <authorList>
            <person name="Kananen K."/>
            <person name="Auerbach J.A."/>
            <person name="Kautto E."/>
            <person name="Blachly J.S."/>
        </authorList>
    </citation>
    <scope>NUCLEOTIDE SEQUENCE [LARGE SCALE GENOMIC DNA]</scope>
    <source>
        <strain evidence="1">B95-8</strain>
        <tissue evidence="1">Cell line</tissue>
    </source>
</reference>
<dbReference type="Proteomes" id="UP001266305">
    <property type="component" value="Unassembled WGS sequence"/>
</dbReference>
<keyword evidence="2" id="KW-1185">Reference proteome</keyword>
<organism evidence="1 2">
    <name type="scientific">Saguinus oedipus</name>
    <name type="common">Cotton-top tamarin</name>
    <name type="synonym">Oedipomidas oedipus</name>
    <dbReference type="NCBI Taxonomy" id="9490"/>
    <lineage>
        <taxon>Eukaryota</taxon>
        <taxon>Metazoa</taxon>
        <taxon>Chordata</taxon>
        <taxon>Craniata</taxon>
        <taxon>Vertebrata</taxon>
        <taxon>Euteleostomi</taxon>
        <taxon>Mammalia</taxon>
        <taxon>Eutheria</taxon>
        <taxon>Euarchontoglires</taxon>
        <taxon>Primates</taxon>
        <taxon>Haplorrhini</taxon>
        <taxon>Platyrrhini</taxon>
        <taxon>Cebidae</taxon>
        <taxon>Callitrichinae</taxon>
        <taxon>Saguinus</taxon>
    </lineage>
</organism>
<protein>
    <submittedName>
        <fullName evidence="1">Uncharacterized protein</fullName>
    </submittedName>
</protein>
<comment type="caution">
    <text evidence="1">The sequence shown here is derived from an EMBL/GenBank/DDBJ whole genome shotgun (WGS) entry which is preliminary data.</text>
</comment>
<gene>
    <name evidence="1" type="ORF">P7K49_027203</name>
</gene>
<feature type="non-terminal residue" evidence="1">
    <location>
        <position position="1"/>
    </location>
</feature>
<proteinExistence type="predicted"/>